<dbReference type="Proteomes" id="UP001056336">
    <property type="component" value="Chromosome"/>
</dbReference>
<accession>A0ABY4QYD4</accession>
<dbReference type="Pfam" id="PF10944">
    <property type="entry name" value="DUF2630"/>
    <property type="match status" value="1"/>
</dbReference>
<dbReference type="EMBL" id="CP097332">
    <property type="protein sequence ID" value="UQX88638.1"/>
    <property type="molecule type" value="Genomic_DNA"/>
</dbReference>
<organism evidence="1 2">
    <name type="scientific">Jatrophihabitans telluris</name>
    <dbReference type="NCBI Taxonomy" id="2038343"/>
    <lineage>
        <taxon>Bacteria</taxon>
        <taxon>Bacillati</taxon>
        <taxon>Actinomycetota</taxon>
        <taxon>Actinomycetes</taxon>
        <taxon>Jatrophihabitantales</taxon>
        <taxon>Jatrophihabitantaceae</taxon>
        <taxon>Jatrophihabitans</taxon>
    </lineage>
</organism>
<reference evidence="1" key="1">
    <citation type="journal article" date="2018" name="Int. J. Syst. Evol. Microbiol.">
        <title>Jatrophihabitans telluris sp. nov., isolated from sediment soil of lava forest wetlands and the emended description of the genus Jatrophihabitans.</title>
        <authorList>
            <person name="Lee K.C."/>
            <person name="Suh M.K."/>
            <person name="Eom M.K."/>
            <person name="Kim K.K."/>
            <person name="Kim J.S."/>
            <person name="Kim D.S."/>
            <person name="Ko S.H."/>
            <person name="Shin Y.K."/>
            <person name="Lee J.S."/>
        </authorList>
    </citation>
    <scope>NUCLEOTIDE SEQUENCE</scope>
    <source>
        <strain evidence="1">N237</strain>
    </source>
</reference>
<evidence type="ECO:0000313" key="2">
    <source>
        <dbReference type="Proteomes" id="UP001056336"/>
    </source>
</evidence>
<sequence length="67" mass="7847">MTHETEQPILQQIHDLVAEEHRLRTTHTGIGLNQAERNRLETLERSLDQAWDLLRQRRAADEFGTEA</sequence>
<protein>
    <submittedName>
        <fullName evidence="1">DUF2630 family protein</fullName>
    </submittedName>
</protein>
<dbReference type="InterPro" id="IPR020311">
    <property type="entry name" value="Uncharacterised_Rv0898c"/>
</dbReference>
<gene>
    <name evidence="1" type="ORF">M6D93_01230</name>
</gene>
<dbReference type="RefSeq" id="WP_249772321.1">
    <property type="nucleotide sequence ID" value="NZ_CP097332.1"/>
</dbReference>
<proteinExistence type="predicted"/>
<name>A0ABY4QYD4_9ACTN</name>
<evidence type="ECO:0000313" key="1">
    <source>
        <dbReference type="EMBL" id="UQX88638.1"/>
    </source>
</evidence>
<reference evidence="1" key="2">
    <citation type="submission" date="2022-05" db="EMBL/GenBank/DDBJ databases">
        <authorList>
            <person name="Kim J.-S."/>
            <person name="Lee K."/>
            <person name="Suh M."/>
            <person name="Eom M."/>
            <person name="Kim J.-S."/>
            <person name="Kim D.-S."/>
            <person name="Ko S.-H."/>
            <person name="Shin Y."/>
            <person name="Lee J.-S."/>
        </authorList>
    </citation>
    <scope>NUCLEOTIDE SEQUENCE</scope>
    <source>
        <strain evidence="1">N237</strain>
    </source>
</reference>
<keyword evidence="2" id="KW-1185">Reference proteome</keyword>